<reference evidence="3" key="1">
    <citation type="journal article" date="2019" name="Int. J. Syst. Evol. Microbiol.">
        <title>The Global Catalogue of Microorganisms (GCM) 10K type strain sequencing project: providing services to taxonomists for standard genome sequencing and annotation.</title>
        <authorList>
            <consortium name="The Broad Institute Genomics Platform"/>
            <consortium name="The Broad Institute Genome Sequencing Center for Infectious Disease"/>
            <person name="Wu L."/>
            <person name="Ma J."/>
        </authorList>
    </citation>
    <scope>NUCLEOTIDE SEQUENCE [LARGE SCALE GENOMIC DNA]</scope>
    <source>
        <strain evidence="3">JCM 17933</strain>
    </source>
</reference>
<sequence length="64" mass="6801">MADPVSAALGRPGQEPNGKPSYIEIIGADDQLAGRLTAYEAEQLAKIENLAATLRGESHPNARR</sequence>
<proteinExistence type="predicted"/>
<name>A0ABP8R6D3_9ACTN</name>
<organism evidence="2 3">
    <name type="scientific">Actinoallomurus oryzae</name>
    <dbReference type="NCBI Taxonomy" id="502180"/>
    <lineage>
        <taxon>Bacteria</taxon>
        <taxon>Bacillati</taxon>
        <taxon>Actinomycetota</taxon>
        <taxon>Actinomycetes</taxon>
        <taxon>Streptosporangiales</taxon>
        <taxon>Thermomonosporaceae</taxon>
        <taxon>Actinoallomurus</taxon>
    </lineage>
</organism>
<evidence type="ECO:0000313" key="2">
    <source>
        <dbReference type="EMBL" id="GAA4519331.1"/>
    </source>
</evidence>
<protein>
    <submittedName>
        <fullName evidence="2">Uncharacterized protein</fullName>
    </submittedName>
</protein>
<accession>A0ABP8R6D3</accession>
<dbReference type="Proteomes" id="UP001500503">
    <property type="component" value="Unassembled WGS sequence"/>
</dbReference>
<evidence type="ECO:0000313" key="3">
    <source>
        <dbReference type="Proteomes" id="UP001500503"/>
    </source>
</evidence>
<keyword evidence="3" id="KW-1185">Reference proteome</keyword>
<gene>
    <name evidence="2" type="ORF">GCM10023191_094720</name>
</gene>
<dbReference type="EMBL" id="BAABHF010000062">
    <property type="protein sequence ID" value="GAA4519331.1"/>
    <property type="molecule type" value="Genomic_DNA"/>
</dbReference>
<feature type="region of interest" description="Disordered" evidence="1">
    <location>
        <begin position="1"/>
        <end position="21"/>
    </location>
</feature>
<comment type="caution">
    <text evidence="2">The sequence shown here is derived from an EMBL/GenBank/DDBJ whole genome shotgun (WGS) entry which is preliminary data.</text>
</comment>
<evidence type="ECO:0000256" key="1">
    <source>
        <dbReference type="SAM" id="MobiDB-lite"/>
    </source>
</evidence>